<evidence type="ECO:0000313" key="2">
    <source>
        <dbReference type="Proteomes" id="UP000382577"/>
    </source>
</evidence>
<sequence length="38" mass="4083">MPLSLVCHADMVGVLPRAMIDILVDLARTERQSAFAAA</sequence>
<reference evidence="1 2" key="1">
    <citation type="submission" date="2019-08" db="EMBL/GenBank/DDBJ databases">
        <authorList>
            <person name="Peeters C."/>
        </authorList>
    </citation>
    <scope>NUCLEOTIDE SEQUENCE [LARGE SCALE GENOMIC DNA]</scope>
    <source>
        <strain evidence="1 2">LMG 31113</strain>
    </source>
</reference>
<proteinExistence type="predicted"/>
<name>A0A5E4S4K0_9BURK</name>
<dbReference type="EMBL" id="CABPRW010000001">
    <property type="protein sequence ID" value="VVD70133.1"/>
    <property type="molecule type" value="Genomic_DNA"/>
</dbReference>
<accession>A0A5E4S4K0</accession>
<dbReference type="AlphaFoldDB" id="A0A5E4S4K0"/>
<organism evidence="1 2">
    <name type="scientific">Pandoraea fibrosis</name>
    <dbReference type="NCBI Taxonomy" id="1891094"/>
    <lineage>
        <taxon>Bacteria</taxon>
        <taxon>Pseudomonadati</taxon>
        <taxon>Pseudomonadota</taxon>
        <taxon>Betaproteobacteria</taxon>
        <taxon>Burkholderiales</taxon>
        <taxon>Burkholderiaceae</taxon>
        <taxon>Pandoraea</taxon>
    </lineage>
</organism>
<gene>
    <name evidence="1" type="ORF">PFI31113_00561</name>
</gene>
<protein>
    <submittedName>
        <fullName evidence="1">Uncharacterized protein</fullName>
    </submittedName>
</protein>
<dbReference type="Proteomes" id="UP000382577">
    <property type="component" value="Unassembled WGS sequence"/>
</dbReference>
<evidence type="ECO:0000313" key="1">
    <source>
        <dbReference type="EMBL" id="VVD70133.1"/>
    </source>
</evidence>